<feature type="compositionally biased region" description="Gly residues" evidence="2">
    <location>
        <begin position="173"/>
        <end position="186"/>
    </location>
</feature>
<reference evidence="3 4" key="1">
    <citation type="submission" date="2024-02" db="EMBL/GenBank/DDBJ databases">
        <title>First draft genome assembly of two strains of Seiridium cardinale.</title>
        <authorList>
            <person name="Emiliani G."/>
            <person name="Scali E."/>
        </authorList>
    </citation>
    <scope>NUCLEOTIDE SEQUENCE [LARGE SCALE GENOMIC DNA]</scope>
    <source>
        <strain evidence="3 4">BM-138-000479</strain>
    </source>
</reference>
<name>A0ABR2XIX5_9PEZI</name>
<protein>
    <submittedName>
        <fullName evidence="3">t-SNARE coiled-coil-like protein</fullName>
    </submittedName>
</protein>
<dbReference type="CDD" id="cd20270">
    <property type="entry name" value="Complex1_LYR_SDHAF3_LYRM10"/>
    <property type="match status" value="1"/>
</dbReference>
<evidence type="ECO:0000313" key="3">
    <source>
        <dbReference type="EMBL" id="KAK9773687.1"/>
    </source>
</evidence>
<feature type="compositionally biased region" description="Basic and acidic residues" evidence="2">
    <location>
        <begin position="340"/>
        <end position="354"/>
    </location>
</feature>
<feature type="compositionally biased region" description="Low complexity" evidence="2">
    <location>
        <begin position="163"/>
        <end position="172"/>
    </location>
</feature>
<evidence type="ECO:0000256" key="1">
    <source>
        <dbReference type="ARBA" id="ARBA00009480"/>
    </source>
</evidence>
<dbReference type="Proteomes" id="UP001465668">
    <property type="component" value="Unassembled WGS sequence"/>
</dbReference>
<dbReference type="EMBL" id="JARVKM010000048">
    <property type="protein sequence ID" value="KAK9773687.1"/>
    <property type="molecule type" value="Genomic_DNA"/>
</dbReference>
<evidence type="ECO:0000313" key="4">
    <source>
        <dbReference type="Proteomes" id="UP001465668"/>
    </source>
</evidence>
<dbReference type="PANTHER" id="PTHR19305">
    <property type="entry name" value="SYNAPTOSOMAL ASSOCIATED PROTEIN"/>
    <property type="match status" value="1"/>
</dbReference>
<feature type="compositionally biased region" description="Acidic residues" evidence="2">
    <location>
        <begin position="355"/>
        <end position="364"/>
    </location>
</feature>
<feature type="compositionally biased region" description="Low complexity" evidence="2">
    <location>
        <begin position="52"/>
        <end position="68"/>
    </location>
</feature>
<feature type="compositionally biased region" description="Low complexity" evidence="2">
    <location>
        <begin position="98"/>
        <end position="107"/>
    </location>
</feature>
<evidence type="ECO:0000256" key="2">
    <source>
        <dbReference type="SAM" id="MobiDB-lite"/>
    </source>
</evidence>
<comment type="similarity">
    <text evidence="1">Belongs to the SNAP-25 family.</text>
</comment>
<dbReference type="Pfam" id="PF13233">
    <property type="entry name" value="Complex1_LYR_2"/>
    <property type="match status" value="1"/>
</dbReference>
<dbReference type="PANTHER" id="PTHR19305:SF9">
    <property type="entry name" value="SYNAPTOSOMAL-ASSOCIATED PROTEIN 29"/>
    <property type="match status" value="1"/>
</dbReference>
<feature type="region of interest" description="Disordered" evidence="2">
    <location>
        <begin position="1"/>
        <end position="206"/>
    </location>
</feature>
<keyword evidence="4" id="KW-1185">Reference proteome</keyword>
<comment type="caution">
    <text evidence="3">The sequence shown here is derived from an EMBL/GenBank/DDBJ whole genome shotgun (WGS) entry which is preliminary data.</text>
</comment>
<gene>
    <name evidence="3" type="ORF">SCAR479_09633</name>
</gene>
<proteinExistence type="inferred from homology"/>
<dbReference type="SUPFAM" id="SSF58038">
    <property type="entry name" value="SNARE fusion complex"/>
    <property type="match status" value="2"/>
</dbReference>
<accession>A0ABR2XIX5</accession>
<organism evidence="3 4">
    <name type="scientific">Seiridium cardinale</name>
    <dbReference type="NCBI Taxonomy" id="138064"/>
    <lineage>
        <taxon>Eukaryota</taxon>
        <taxon>Fungi</taxon>
        <taxon>Dikarya</taxon>
        <taxon>Ascomycota</taxon>
        <taxon>Pezizomycotina</taxon>
        <taxon>Sordariomycetes</taxon>
        <taxon>Xylariomycetidae</taxon>
        <taxon>Amphisphaeriales</taxon>
        <taxon>Sporocadaceae</taxon>
        <taxon>Seiridium</taxon>
    </lineage>
</organism>
<feature type="compositionally biased region" description="Polar residues" evidence="2">
    <location>
        <begin position="81"/>
        <end position="90"/>
    </location>
</feature>
<feature type="region of interest" description="Disordered" evidence="2">
    <location>
        <begin position="340"/>
        <end position="364"/>
    </location>
</feature>
<sequence length="537" mass="58984">MGKFSFGSKKSAEGDDPNRSALFGGRKAPGSNPYAEQAPTDDPYMQSAPMTSAQASYRQYQQAPRPGGLPSGPRGGAPPTRNMSNASNETAGPPPPYSGASSGGYNSDRYGAPGGYGNSRYDSGGAEKKQRPGGYGGLGPANNDDDAARDNLFGGARERAEQRQQQPSAAGSSGTGDDSGYGGGYGARRELTAEEQEEEEVQDIRRQIKETKLASANSAENSERIANQAVETALGTYARLGAQHERLNYTENLLDKAGLSTRDAESSTKKLKSLNRSMFAVHVNNPFTAGKKTREMEQQILEQHRADRDLRESTRKAGWQANEHMEKGFKEIEATRSTDKWQRASAAEKSKYQFEDDESDDEAEDRIDAAMARTSNHVGTLNSVARLMQKEIDSQDRLIGRLGEKDAASDPEDPAMKPSLRLLAQAATTSTNAGLRPALALLPPIPLYRRLFRAHRKHLPAEMRLLGDEYIKAEFRAHRETENPVHILYAQKIEGDSWKGEKIDQSKIEKMSDQQMGQMYELMRAIRNRAQEDDGDE</sequence>
<dbReference type="Gene3D" id="1.20.5.110">
    <property type="match status" value="2"/>
</dbReference>